<evidence type="ECO:0000313" key="2">
    <source>
        <dbReference type="EMBL" id="RNA67110.1"/>
    </source>
</evidence>
<dbReference type="EMBL" id="RHIB01000003">
    <property type="protein sequence ID" value="RNA67110.1"/>
    <property type="molecule type" value="Genomic_DNA"/>
</dbReference>
<proteinExistence type="predicted"/>
<reference evidence="2 3" key="1">
    <citation type="submission" date="2018-10" db="EMBL/GenBank/DDBJ databases">
        <title>Bacillus Keqinensis sp. nov., a moderately halophilic bacterium isolated from a saline-alkaline lake.</title>
        <authorList>
            <person name="Wang H."/>
        </authorList>
    </citation>
    <scope>NUCLEOTIDE SEQUENCE [LARGE SCALE GENOMIC DNA]</scope>
    <source>
        <strain evidence="2 3">KQ-3</strain>
    </source>
</reference>
<evidence type="ECO:0000256" key="1">
    <source>
        <dbReference type="SAM" id="Phobius"/>
    </source>
</evidence>
<dbReference type="RefSeq" id="WP_122901225.1">
    <property type="nucleotide sequence ID" value="NZ_RHIB01000003.1"/>
</dbReference>
<evidence type="ECO:0000313" key="3">
    <source>
        <dbReference type="Proteomes" id="UP000278746"/>
    </source>
</evidence>
<dbReference type="AlphaFoldDB" id="A0A3M7TS31"/>
<organism evidence="2 3">
    <name type="scientific">Alteribacter keqinensis</name>
    <dbReference type="NCBI Taxonomy" id="2483800"/>
    <lineage>
        <taxon>Bacteria</taxon>
        <taxon>Bacillati</taxon>
        <taxon>Bacillota</taxon>
        <taxon>Bacilli</taxon>
        <taxon>Bacillales</taxon>
        <taxon>Bacillaceae</taxon>
        <taxon>Alteribacter</taxon>
    </lineage>
</organism>
<keyword evidence="1" id="KW-0472">Membrane</keyword>
<comment type="caution">
    <text evidence="2">The sequence shown here is derived from an EMBL/GenBank/DDBJ whole genome shotgun (WGS) entry which is preliminary data.</text>
</comment>
<keyword evidence="1" id="KW-0812">Transmembrane</keyword>
<keyword evidence="1" id="KW-1133">Transmembrane helix</keyword>
<feature type="transmembrane region" description="Helical" evidence="1">
    <location>
        <begin position="6"/>
        <end position="24"/>
    </location>
</feature>
<gene>
    <name evidence="2" type="ORF">EBO34_18145</name>
</gene>
<dbReference type="Proteomes" id="UP000278746">
    <property type="component" value="Unassembled WGS sequence"/>
</dbReference>
<name>A0A3M7TS31_9BACI</name>
<protein>
    <submittedName>
        <fullName evidence="2">Uncharacterized protein</fullName>
    </submittedName>
</protein>
<keyword evidence="3" id="KW-1185">Reference proteome</keyword>
<accession>A0A3M7TS31</accession>
<sequence length="60" mass="7300">MDILFTIFYFSVFMLILFLVIEVRKGINRSNLGRYLEEKHGIKEEEESFLNRDLDDEERK</sequence>